<sequence>MPGSSTYNLRWQDLSKNAVGGQHNRMSAIIASLNALTNTVAELKSVTENSQRDIERLRTNIWLDVHLSAQPHLIEATRQSSSVSSAEGPGQSTVLAASELVTKLPLTDVPLSSEVGDPITLNHFLVGWELNPNAVDRKICMRKQWRIARNLKDHIWKQWTRHYLLQLLLRQK</sequence>
<dbReference type="EMBL" id="CAJHJT010000012">
    <property type="protein sequence ID" value="CAD6997653.1"/>
    <property type="molecule type" value="Genomic_DNA"/>
</dbReference>
<gene>
    <name evidence="1" type="ORF">CCAP1982_LOCUS6284</name>
</gene>
<dbReference type="Proteomes" id="UP000606786">
    <property type="component" value="Unassembled WGS sequence"/>
</dbReference>
<accession>A0A811UKH8</accession>
<organism evidence="1 2">
    <name type="scientific">Ceratitis capitata</name>
    <name type="common">Mediterranean fruit fly</name>
    <name type="synonym">Tephritis capitata</name>
    <dbReference type="NCBI Taxonomy" id="7213"/>
    <lineage>
        <taxon>Eukaryota</taxon>
        <taxon>Metazoa</taxon>
        <taxon>Ecdysozoa</taxon>
        <taxon>Arthropoda</taxon>
        <taxon>Hexapoda</taxon>
        <taxon>Insecta</taxon>
        <taxon>Pterygota</taxon>
        <taxon>Neoptera</taxon>
        <taxon>Endopterygota</taxon>
        <taxon>Diptera</taxon>
        <taxon>Brachycera</taxon>
        <taxon>Muscomorpha</taxon>
        <taxon>Tephritoidea</taxon>
        <taxon>Tephritidae</taxon>
        <taxon>Ceratitis</taxon>
        <taxon>Ceratitis</taxon>
    </lineage>
</organism>
<evidence type="ECO:0000313" key="1">
    <source>
        <dbReference type="EMBL" id="CAD6997653.1"/>
    </source>
</evidence>
<protein>
    <submittedName>
        <fullName evidence="1">(Mediterranean fruit fly) hypothetical protein</fullName>
    </submittedName>
</protein>
<comment type="caution">
    <text evidence="1">The sequence shown here is derived from an EMBL/GenBank/DDBJ whole genome shotgun (WGS) entry which is preliminary data.</text>
</comment>
<evidence type="ECO:0000313" key="2">
    <source>
        <dbReference type="Proteomes" id="UP000606786"/>
    </source>
</evidence>
<keyword evidence="2" id="KW-1185">Reference proteome</keyword>
<name>A0A811UKH8_CERCA</name>
<reference evidence="1" key="1">
    <citation type="submission" date="2020-11" db="EMBL/GenBank/DDBJ databases">
        <authorList>
            <person name="Whitehead M."/>
        </authorList>
    </citation>
    <scope>NUCLEOTIDE SEQUENCE</scope>
    <source>
        <strain evidence="1">EGII</strain>
    </source>
</reference>
<dbReference type="AlphaFoldDB" id="A0A811UKH8"/>
<proteinExistence type="predicted"/>